<keyword evidence="1" id="KW-0808">Transferase</keyword>
<dbReference type="SUPFAM" id="SSF53756">
    <property type="entry name" value="UDP-Glycosyltransferase/glycogen phosphorylase"/>
    <property type="match status" value="1"/>
</dbReference>
<gene>
    <name evidence="1" type="ORF">D3877_28135</name>
</gene>
<dbReference type="EMBL" id="QYUL01000006">
    <property type="protein sequence ID" value="RJF76762.1"/>
    <property type="molecule type" value="Genomic_DNA"/>
</dbReference>
<dbReference type="PANTHER" id="PTHR12526:SF630">
    <property type="entry name" value="GLYCOSYLTRANSFERASE"/>
    <property type="match status" value="1"/>
</dbReference>
<dbReference type="Proteomes" id="UP000283458">
    <property type="component" value="Unassembled WGS sequence"/>
</dbReference>
<dbReference type="PANTHER" id="PTHR12526">
    <property type="entry name" value="GLYCOSYLTRANSFERASE"/>
    <property type="match status" value="1"/>
</dbReference>
<evidence type="ECO:0000313" key="2">
    <source>
        <dbReference type="Proteomes" id="UP000283458"/>
    </source>
</evidence>
<reference evidence="1 2" key="1">
    <citation type="submission" date="2018-09" db="EMBL/GenBank/DDBJ databases">
        <authorList>
            <person name="Zhu H."/>
        </authorList>
    </citation>
    <scope>NUCLEOTIDE SEQUENCE [LARGE SCALE GENOMIC DNA]</scope>
    <source>
        <strain evidence="1 2">K2W22B-5</strain>
    </source>
</reference>
<dbReference type="AlphaFoldDB" id="A0A418VKU1"/>
<dbReference type="GO" id="GO:0016740">
    <property type="term" value="F:transferase activity"/>
    <property type="evidence" value="ECO:0007669"/>
    <property type="project" value="UniProtKB-KW"/>
</dbReference>
<dbReference type="Gene3D" id="3.40.50.2000">
    <property type="entry name" value="Glycogen Phosphorylase B"/>
    <property type="match status" value="1"/>
</dbReference>
<organism evidence="1 2">
    <name type="scientific">Azospirillum cavernae</name>
    <dbReference type="NCBI Taxonomy" id="2320860"/>
    <lineage>
        <taxon>Bacteria</taxon>
        <taxon>Pseudomonadati</taxon>
        <taxon>Pseudomonadota</taxon>
        <taxon>Alphaproteobacteria</taxon>
        <taxon>Rhodospirillales</taxon>
        <taxon>Azospirillaceae</taxon>
        <taxon>Azospirillum</taxon>
    </lineage>
</organism>
<comment type="caution">
    <text evidence="1">The sequence shown here is derived from an EMBL/GenBank/DDBJ whole genome shotgun (WGS) entry which is preliminary data.</text>
</comment>
<protein>
    <submittedName>
        <fullName evidence="1">Glycosyltransferase</fullName>
    </submittedName>
</protein>
<sequence length="403" mass="44368">MLNSMSALLFLCHRMGRGYGVSVVIENLARGLAARGVPVVIGCMEHDGTLSGLDIRQVEPRPAAIAALAREVGATVLVAHTTPFFEALPELRGEFSCWAWEHGDPSPSFFEEDREERERIIRHKQVNVYPAMDGVISISEFISGDIGWPQARLVFNGCDHVPDRGGKGLQDFPLGDSAPLRIGTLMRIGVGEARYKGMRNFLDLTAAVRASGINAEIHIMGRGAAEDAEGFRAAGIVTHLNATDEERAEYLRKLDVFVSPSLWEGCNLPLLEAQALGTVGLAYDTGAHPEMTPFLAADSADMLALLKAYARNRDLVRQHSIMGYRFVRGKYRWAVAVDQTIALLGLKMGTAPIAIAQSAPAFQRGWMSTYVAKFWQILRAEGLSSATQRTLRYLSHHMQRRQH</sequence>
<keyword evidence="2" id="KW-1185">Reference proteome</keyword>
<accession>A0A418VKU1</accession>
<evidence type="ECO:0000313" key="1">
    <source>
        <dbReference type="EMBL" id="RJF76762.1"/>
    </source>
</evidence>
<dbReference type="Pfam" id="PF13692">
    <property type="entry name" value="Glyco_trans_1_4"/>
    <property type="match status" value="1"/>
</dbReference>
<name>A0A418VKU1_9PROT</name>
<dbReference type="CDD" id="cd03801">
    <property type="entry name" value="GT4_PimA-like"/>
    <property type="match status" value="1"/>
</dbReference>
<proteinExistence type="predicted"/>